<feature type="transmembrane region" description="Helical" evidence="6">
    <location>
        <begin position="206"/>
        <end position="227"/>
    </location>
</feature>
<feature type="transmembrane region" description="Helical" evidence="6">
    <location>
        <begin position="73"/>
        <end position="92"/>
    </location>
</feature>
<evidence type="ECO:0000256" key="6">
    <source>
        <dbReference type="RuleBase" id="RU363041"/>
    </source>
</evidence>
<dbReference type="RefSeq" id="WP_307120921.1">
    <property type="nucleotide sequence ID" value="NZ_JAUSTM010000002.1"/>
</dbReference>
<keyword evidence="3 6" id="KW-0812">Transmembrane</keyword>
<evidence type="ECO:0000256" key="4">
    <source>
        <dbReference type="ARBA" id="ARBA00022989"/>
    </source>
</evidence>
<gene>
    <name evidence="7" type="ORF">J2S23_000215</name>
</gene>
<keyword evidence="6" id="KW-1003">Cell membrane</keyword>
<evidence type="ECO:0000256" key="1">
    <source>
        <dbReference type="ARBA" id="ARBA00004141"/>
    </source>
</evidence>
<dbReference type="Proteomes" id="UP001223079">
    <property type="component" value="Unassembled WGS sequence"/>
</dbReference>
<dbReference type="PANTHER" id="PTHR43701:SF2">
    <property type="entry name" value="MEMBRANE TRANSPORTER PROTEIN YJNA-RELATED"/>
    <property type="match status" value="1"/>
</dbReference>
<feature type="transmembrane region" description="Helical" evidence="6">
    <location>
        <begin position="42"/>
        <end position="61"/>
    </location>
</feature>
<protein>
    <recommendedName>
        <fullName evidence="6">Probable membrane transporter protein</fullName>
    </recommendedName>
</protein>
<reference evidence="7 8" key="1">
    <citation type="submission" date="2023-07" db="EMBL/GenBank/DDBJ databases">
        <title>Genomic Encyclopedia of Type Strains, Phase IV (KMG-IV): sequencing the most valuable type-strain genomes for metagenomic binning, comparative biology and taxonomic classification.</title>
        <authorList>
            <person name="Goeker M."/>
        </authorList>
    </citation>
    <scope>NUCLEOTIDE SEQUENCE [LARGE SCALE GENOMIC DNA]</scope>
    <source>
        <strain evidence="7 8">DSM 105143</strain>
    </source>
</reference>
<feature type="transmembrane region" description="Helical" evidence="6">
    <location>
        <begin position="137"/>
        <end position="157"/>
    </location>
</feature>
<dbReference type="InterPro" id="IPR002781">
    <property type="entry name" value="TM_pro_TauE-like"/>
</dbReference>
<keyword evidence="5 6" id="KW-0472">Membrane</keyword>
<keyword evidence="8" id="KW-1185">Reference proteome</keyword>
<comment type="subcellular location">
    <subcellularLocation>
        <location evidence="6">Cell membrane</location>
        <topology evidence="6">Multi-pass membrane protein</topology>
    </subcellularLocation>
    <subcellularLocation>
        <location evidence="1">Membrane</location>
        <topology evidence="1">Multi-pass membrane protein</topology>
    </subcellularLocation>
</comment>
<evidence type="ECO:0000313" key="7">
    <source>
        <dbReference type="EMBL" id="MDQ0221683.1"/>
    </source>
</evidence>
<evidence type="ECO:0000256" key="3">
    <source>
        <dbReference type="ARBA" id="ARBA00022692"/>
    </source>
</evidence>
<organism evidence="7 8">
    <name type="scientific">Streptococcus moroccensis</name>
    <dbReference type="NCBI Taxonomy" id="1451356"/>
    <lineage>
        <taxon>Bacteria</taxon>
        <taxon>Bacillati</taxon>
        <taxon>Bacillota</taxon>
        <taxon>Bacilli</taxon>
        <taxon>Lactobacillales</taxon>
        <taxon>Streptococcaceae</taxon>
        <taxon>Streptococcus</taxon>
    </lineage>
</organism>
<evidence type="ECO:0000313" key="8">
    <source>
        <dbReference type="Proteomes" id="UP001223079"/>
    </source>
</evidence>
<dbReference type="EMBL" id="JAUSTM010000002">
    <property type="protein sequence ID" value="MDQ0221683.1"/>
    <property type="molecule type" value="Genomic_DNA"/>
</dbReference>
<sequence length="259" mass="27989">MDILLYTLIVLFAIAIGATSGAGGRAIIKPLFDLIGIDNATVIGMYATIAVFAMCLSSIIKHAKNGVTFDKKILFGLSIGSVVGGILGEMVFKRLTQAVPNHTVTLVQSILLFIVLLSVLLFTQFRYRFPKYHLKHLPTIIVVGMLVGALSVFLGIGGGPLNIIVLVGMMSYTTKESAPYSIAMIFFAQIPKVLKLLTVAPPENFRWALVPLIVIAAILGGHIGTVINHKSTDKQVNRIYAILMTGLLTVCLYNIVSNF</sequence>
<name>A0ABT9YNX8_9STRE</name>
<comment type="caution">
    <text evidence="7">The sequence shown here is derived from an EMBL/GenBank/DDBJ whole genome shotgun (WGS) entry which is preliminary data.</text>
</comment>
<feature type="transmembrane region" description="Helical" evidence="6">
    <location>
        <begin position="239"/>
        <end position="256"/>
    </location>
</feature>
<proteinExistence type="inferred from homology"/>
<feature type="transmembrane region" description="Helical" evidence="6">
    <location>
        <begin position="104"/>
        <end position="125"/>
    </location>
</feature>
<evidence type="ECO:0000256" key="5">
    <source>
        <dbReference type="ARBA" id="ARBA00023136"/>
    </source>
</evidence>
<dbReference type="InterPro" id="IPR051598">
    <property type="entry name" value="TSUP/Inactive_protease-like"/>
</dbReference>
<dbReference type="PANTHER" id="PTHR43701">
    <property type="entry name" value="MEMBRANE TRANSPORTER PROTEIN MJ0441-RELATED"/>
    <property type="match status" value="1"/>
</dbReference>
<evidence type="ECO:0000256" key="2">
    <source>
        <dbReference type="ARBA" id="ARBA00009142"/>
    </source>
</evidence>
<accession>A0ABT9YNX8</accession>
<comment type="similarity">
    <text evidence="2 6">Belongs to the 4-toluene sulfonate uptake permease (TSUP) (TC 2.A.102) family.</text>
</comment>
<dbReference type="Pfam" id="PF01925">
    <property type="entry name" value="TauE"/>
    <property type="match status" value="1"/>
</dbReference>
<keyword evidence="4 6" id="KW-1133">Transmembrane helix</keyword>